<comment type="caution">
    <text evidence="1">The sequence shown here is derived from an EMBL/GenBank/DDBJ whole genome shotgun (WGS) entry which is preliminary data.</text>
</comment>
<evidence type="ECO:0000313" key="2">
    <source>
        <dbReference type="Proteomes" id="UP001211006"/>
    </source>
</evidence>
<dbReference type="Proteomes" id="UP001211006">
    <property type="component" value="Unassembled WGS sequence"/>
</dbReference>
<gene>
    <name evidence="1" type="ORF">PND83_01480</name>
</gene>
<dbReference type="RefSeq" id="WP_009259566.1">
    <property type="nucleotide sequence ID" value="NZ_CAAKOI010000285.1"/>
</dbReference>
<dbReference type="EMBL" id="JAQLWO010000001">
    <property type="protein sequence ID" value="MDB7904640.1"/>
    <property type="molecule type" value="Genomic_DNA"/>
</dbReference>
<sequence>MFDLLELQQLMIHETSPEYRKQFAVVDTYMTRLGKGSSAAFLDDFWSELCKLSAIESDEQFRSGLYLGSQLILALSQPPARIPRP</sequence>
<dbReference type="AlphaFoldDB" id="A0AAW6BXK6"/>
<evidence type="ECO:0000313" key="1">
    <source>
        <dbReference type="EMBL" id="MDB7904640.1"/>
    </source>
</evidence>
<name>A0AAW6BXK6_FLAPL</name>
<protein>
    <submittedName>
        <fullName evidence="1">Uncharacterized protein</fullName>
    </submittedName>
</protein>
<organism evidence="1 2">
    <name type="scientific">Flavonifractor plautii</name>
    <name type="common">Fusobacterium plautii</name>
    <dbReference type="NCBI Taxonomy" id="292800"/>
    <lineage>
        <taxon>Bacteria</taxon>
        <taxon>Bacillati</taxon>
        <taxon>Bacillota</taxon>
        <taxon>Clostridia</taxon>
        <taxon>Eubacteriales</taxon>
        <taxon>Oscillospiraceae</taxon>
        <taxon>Flavonifractor</taxon>
    </lineage>
</organism>
<accession>A0AAW6BXK6</accession>
<reference evidence="1" key="1">
    <citation type="submission" date="2023-01" db="EMBL/GenBank/DDBJ databases">
        <title>Human gut microbiome strain richness.</title>
        <authorList>
            <person name="Chen-Liaw A."/>
        </authorList>
    </citation>
    <scope>NUCLEOTIDE SEQUENCE</scope>
    <source>
        <strain evidence="1">2225st1_A6_2225SCRN_200828</strain>
    </source>
</reference>
<proteinExistence type="predicted"/>